<organism evidence="2 3">
    <name type="scientific">Striga asiatica</name>
    <name type="common">Asiatic witchweed</name>
    <name type="synonym">Buchnera asiatica</name>
    <dbReference type="NCBI Taxonomy" id="4170"/>
    <lineage>
        <taxon>Eukaryota</taxon>
        <taxon>Viridiplantae</taxon>
        <taxon>Streptophyta</taxon>
        <taxon>Embryophyta</taxon>
        <taxon>Tracheophyta</taxon>
        <taxon>Spermatophyta</taxon>
        <taxon>Magnoliopsida</taxon>
        <taxon>eudicotyledons</taxon>
        <taxon>Gunneridae</taxon>
        <taxon>Pentapetalae</taxon>
        <taxon>asterids</taxon>
        <taxon>lamiids</taxon>
        <taxon>Lamiales</taxon>
        <taxon>Orobanchaceae</taxon>
        <taxon>Buchnereae</taxon>
        <taxon>Striga</taxon>
    </lineage>
</organism>
<evidence type="ECO:0000313" key="3">
    <source>
        <dbReference type="Proteomes" id="UP000325081"/>
    </source>
</evidence>
<reference evidence="3" key="1">
    <citation type="journal article" date="2019" name="Curr. Biol.">
        <title>Genome Sequence of Striga asiatica Provides Insight into the Evolution of Plant Parasitism.</title>
        <authorList>
            <person name="Yoshida S."/>
            <person name="Kim S."/>
            <person name="Wafula E.K."/>
            <person name="Tanskanen J."/>
            <person name="Kim Y.M."/>
            <person name="Honaas L."/>
            <person name="Yang Z."/>
            <person name="Spallek T."/>
            <person name="Conn C.E."/>
            <person name="Ichihashi Y."/>
            <person name="Cheong K."/>
            <person name="Cui S."/>
            <person name="Der J.P."/>
            <person name="Gundlach H."/>
            <person name="Jiao Y."/>
            <person name="Hori C."/>
            <person name="Ishida J.K."/>
            <person name="Kasahara H."/>
            <person name="Kiba T."/>
            <person name="Kim M.S."/>
            <person name="Koo N."/>
            <person name="Laohavisit A."/>
            <person name="Lee Y.H."/>
            <person name="Lumba S."/>
            <person name="McCourt P."/>
            <person name="Mortimer J.C."/>
            <person name="Mutuku J.M."/>
            <person name="Nomura T."/>
            <person name="Sasaki-Sekimoto Y."/>
            <person name="Seto Y."/>
            <person name="Wang Y."/>
            <person name="Wakatake T."/>
            <person name="Sakakibara H."/>
            <person name="Demura T."/>
            <person name="Yamaguchi S."/>
            <person name="Yoneyama K."/>
            <person name="Manabe R.I."/>
            <person name="Nelson D.C."/>
            <person name="Schulman A.H."/>
            <person name="Timko M.P."/>
            <person name="dePamphilis C.W."/>
            <person name="Choi D."/>
            <person name="Shirasu K."/>
        </authorList>
    </citation>
    <scope>NUCLEOTIDE SEQUENCE [LARGE SCALE GENOMIC DNA]</scope>
    <source>
        <strain evidence="3">cv. UVA1</strain>
    </source>
</reference>
<gene>
    <name evidence="2" type="ORF">STAS_26936</name>
</gene>
<sequence length="197" mass="22735">MGSLNRDGPIGVPLISQPKIEYSSSNPNAFSADVLHWSRFVRQSGWEDPKSSSSPSDLRKRMTVICLTPGSPERPIYLEVQHNPSHRPCCRCHRYNKTRKTQHLQTNPPFAPLLYLLLRNVHLNRKINRQRPKTKRPQNPNNIVKKWEQHRYHRRQHNKRAPENIEFVSPAREGDLPGDEVAVIGPSGRGPFLYKGK</sequence>
<evidence type="ECO:0000313" key="2">
    <source>
        <dbReference type="EMBL" id="GER49682.1"/>
    </source>
</evidence>
<dbReference type="Proteomes" id="UP000325081">
    <property type="component" value="Unassembled WGS sequence"/>
</dbReference>
<dbReference type="EMBL" id="BKCP01008737">
    <property type="protein sequence ID" value="GER49682.1"/>
    <property type="molecule type" value="Genomic_DNA"/>
</dbReference>
<protein>
    <submittedName>
        <fullName evidence="2">Peptide chain release factor 1</fullName>
    </submittedName>
</protein>
<dbReference type="AlphaFoldDB" id="A0A5A7QXJ3"/>
<accession>A0A5A7QXJ3</accession>
<proteinExistence type="predicted"/>
<keyword evidence="3" id="KW-1185">Reference proteome</keyword>
<comment type="caution">
    <text evidence="2">The sequence shown here is derived from an EMBL/GenBank/DDBJ whole genome shotgun (WGS) entry which is preliminary data.</text>
</comment>
<name>A0A5A7QXJ3_STRAF</name>
<feature type="region of interest" description="Disordered" evidence="1">
    <location>
        <begin position="128"/>
        <end position="164"/>
    </location>
</feature>
<evidence type="ECO:0000256" key="1">
    <source>
        <dbReference type="SAM" id="MobiDB-lite"/>
    </source>
</evidence>